<dbReference type="PROSITE" id="PS01124">
    <property type="entry name" value="HTH_ARAC_FAMILY_2"/>
    <property type="match status" value="1"/>
</dbReference>
<reference evidence="6" key="1">
    <citation type="journal article" date="2021" name="PeerJ">
        <title>Extensive microbial diversity within the chicken gut microbiome revealed by metagenomics and culture.</title>
        <authorList>
            <person name="Gilroy R."/>
            <person name="Ravi A."/>
            <person name="Getino M."/>
            <person name="Pursley I."/>
            <person name="Horton D.L."/>
            <person name="Alikhan N.F."/>
            <person name="Baker D."/>
            <person name="Gharbi K."/>
            <person name="Hall N."/>
            <person name="Watson M."/>
            <person name="Adriaenssens E.M."/>
            <person name="Foster-Nyarko E."/>
            <person name="Jarju S."/>
            <person name="Secka A."/>
            <person name="Antonio M."/>
            <person name="Oren A."/>
            <person name="Chaudhuri R.R."/>
            <person name="La Ragione R."/>
            <person name="Hildebrand F."/>
            <person name="Pallen M.J."/>
        </authorList>
    </citation>
    <scope>NUCLEOTIDE SEQUENCE</scope>
    <source>
        <strain evidence="6">USASDec5-558</strain>
    </source>
</reference>
<evidence type="ECO:0000313" key="7">
    <source>
        <dbReference type="Proteomes" id="UP000886829"/>
    </source>
</evidence>
<dbReference type="GO" id="GO:0003700">
    <property type="term" value="F:DNA-binding transcription factor activity"/>
    <property type="evidence" value="ECO:0007669"/>
    <property type="project" value="InterPro"/>
</dbReference>
<keyword evidence="3" id="KW-0804">Transcription</keyword>
<protein>
    <submittedName>
        <fullName evidence="6">AraC family transcriptional regulator</fullName>
    </submittedName>
</protein>
<feature type="region of interest" description="Disordered" evidence="4">
    <location>
        <begin position="96"/>
        <end position="161"/>
    </location>
</feature>
<dbReference type="Gene3D" id="1.10.10.60">
    <property type="entry name" value="Homeodomain-like"/>
    <property type="match status" value="2"/>
</dbReference>
<evidence type="ECO:0000256" key="4">
    <source>
        <dbReference type="SAM" id="MobiDB-lite"/>
    </source>
</evidence>
<keyword evidence="2" id="KW-0238">DNA-binding</keyword>
<dbReference type="Proteomes" id="UP000886829">
    <property type="component" value="Unassembled WGS sequence"/>
</dbReference>
<dbReference type="GO" id="GO:0043565">
    <property type="term" value="F:sequence-specific DNA binding"/>
    <property type="evidence" value="ECO:0007669"/>
    <property type="project" value="InterPro"/>
</dbReference>
<accession>A0A9D1WGD6</accession>
<evidence type="ECO:0000259" key="5">
    <source>
        <dbReference type="PROSITE" id="PS01124"/>
    </source>
</evidence>
<feature type="compositionally biased region" description="Polar residues" evidence="4">
    <location>
        <begin position="119"/>
        <end position="129"/>
    </location>
</feature>
<dbReference type="PANTHER" id="PTHR43280">
    <property type="entry name" value="ARAC-FAMILY TRANSCRIPTIONAL REGULATOR"/>
    <property type="match status" value="1"/>
</dbReference>
<feature type="domain" description="HTH araC/xylS-type" evidence="5">
    <location>
        <begin position="462"/>
        <end position="560"/>
    </location>
</feature>
<dbReference type="Pfam" id="PF12833">
    <property type="entry name" value="HTH_18"/>
    <property type="match status" value="1"/>
</dbReference>
<dbReference type="SUPFAM" id="SSF46689">
    <property type="entry name" value="Homeodomain-like"/>
    <property type="match status" value="2"/>
</dbReference>
<evidence type="ECO:0000256" key="2">
    <source>
        <dbReference type="ARBA" id="ARBA00023125"/>
    </source>
</evidence>
<sequence>MAASHNEQHREVIVTTEKYPVRFFRSRDRGSYVPYHYHDAFEFIYLTQGAITLSSLNHQSPLSCFIARLPQLPRTLPAQIDLSFGEQQAPLSPDAVNAANAASADNAATTDNEADTSSEDTNALASNDATPARTKAHRKKGKYQASGSPNSSNQSELDAKSDKLPHISLAEQSAATLGPLPDSAITMRPSSSHPQNPRAQKLLANMTENNGSTSNLRALATAKLFDSMPDDNEMQSMSSAGAGTDVEAGISVATVSTAAASADTAQASANANTSELSPLPDTPPVAGDLENLEYTHGIKAHYGYAKGLTLHPSWQESSNFSAQDSDVGPTYEMSAQGYNFALINSNEMHASSCQNYNEAYVLQIPEKFLTELSDYREGFPLYLNPHLASRSCLERFSRAFLRLAVIHEHYQEQAGFMIHFNHALYAILECLMEMIVPVSTLSQIQNDLNFSLMRSANLKRLQPVFDFLKNHYHEHIKLEQMAAVAHLHPGYFCQFFKEAVGMSPLNYLSELRLCHIYYDLAEQKLPISEILQRHGYTNAKKFYRLFKERFHQSPTEVRAQHAAHNSAAHRGYSYFERLYQQSQGPEEPAVGETTSQTAQAAPASPAGAQQATDSAASLTSKTAKAKTISTAAANAASILAAKRAKAKASQDD</sequence>
<comment type="caution">
    <text evidence="6">The sequence shown here is derived from an EMBL/GenBank/DDBJ whole genome shotgun (WGS) entry which is preliminary data.</text>
</comment>
<organism evidence="6 7">
    <name type="scientific">Candidatus Anaerobiospirillum pullistercoris</name>
    <dbReference type="NCBI Taxonomy" id="2838452"/>
    <lineage>
        <taxon>Bacteria</taxon>
        <taxon>Pseudomonadati</taxon>
        <taxon>Pseudomonadota</taxon>
        <taxon>Gammaproteobacteria</taxon>
        <taxon>Aeromonadales</taxon>
        <taxon>Succinivibrionaceae</taxon>
        <taxon>Anaerobiospirillum</taxon>
    </lineage>
</organism>
<dbReference type="PANTHER" id="PTHR43280:SF2">
    <property type="entry name" value="HTH-TYPE TRANSCRIPTIONAL REGULATOR EXSA"/>
    <property type="match status" value="1"/>
</dbReference>
<gene>
    <name evidence="6" type="ORF">H9850_09450</name>
</gene>
<evidence type="ECO:0000256" key="1">
    <source>
        <dbReference type="ARBA" id="ARBA00023015"/>
    </source>
</evidence>
<evidence type="ECO:0000256" key="3">
    <source>
        <dbReference type="ARBA" id="ARBA00023163"/>
    </source>
</evidence>
<dbReference type="InterPro" id="IPR009057">
    <property type="entry name" value="Homeodomain-like_sf"/>
</dbReference>
<feature type="compositionally biased region" description="Polar residues" evidence="4">
    <location>
        <begin position="145"/>
        <end position="156"/>
    </location>
</feature>
<feature type="compositionally biased region" description="Low complexity" evidence="4">
    <location>
        <begin position="593"/>
        <end position="626"/>
    </location>
</feature>
<dbReference type="InterPro" id="IPR018060">
    <property type="entry name" value="HTH_AraC"/>
</dbReference>
<dbReference type="AlphaFoldDB" id="A0A9D1WGD6"/>
<keyword evidence="1" id="KW-0805">Transcription regulation</keyword>
<dbReference type="SMART" id="SM00342">
    <property type="entry name" value="HTH_ARAC"/>
    <property type="match status" value="1"/>
</dbReference>
<evidence type="ECO:0000313" key="6">
    <source>
        <dbReference type="EMBL" id="HIX57677.1"/>
    </source>
</evidence>
<dbReference type="EMBL" id="DXEV01000186">
    <property type="protein sequence ID" value="HIX57677.1"/>
    <property type="molecule type" value="Genomic_DNA"/>
</dbReference>
<proteinExistence type="predicted"/>
<name>A0A9D1WGD6_9GAMM</name>
<feature type="region of interest" description="Disordered" evidence="4">
    <location>
        <begin position="583"/>
        <end position="626"/>
    </location>
</feature>
<reference evidence="6" key="2">
    <citation type="submission" date="2021-04" db="EMBL/GenBank/DDBJ databases">
        <authorList>
            <person name="Gilroy R."/>
        </authorList>
    </citation>
    <scope>NUCLEOTIDE SEQUENCE</scope>
    <source>
        <strain evidence="6">USASDec5-558</strain>
    </source>
</reference>
<feature type="compositionally biased region" description="Low complexity" evidence="4">
    <location>
        <begin position="96"/>
        <end position="111"/>
    </location>
</feature>